<keyword evidence="1" id="KW-1133">Transmembrane helix</keyword>
<organism evidence="4">
    <name type="scientific">Parabacteroides goldsteinii</name>
    <dbReference type="NCBI Taxonomy" id="328812"/>
    <lineage>
        <taxon>Bacteria</taxon>
        <taxon>Pseudomonadati</taxon>
        <taxon>Bacteroidota</taxon>
        <taxon>Bacteroidia</taxon>
        <taxon>Bacteroidales</taxon>
        <taxon>Tannerellaceae</taxon>
        <taxon>Parabacteroides</taxon>
    </lineage>
</organism>
<keyword evidence="1" id="KW-0812">Transmembrane</keyword>
<evidence type="ECO:0000313" key="4">
    <source>
        <dbReference type="EMBL" id="MRY14507.1"/>
    </source>
</evidence>
<keyword evidence="2" id="KW-0732">Signal</keyword>
<reference evidence="4" key="1">
    <citation type="journal article" date="2019" name="Nat. Med.">
        <title>A library of human gut bacterial isolates paired with longitudinal multiomics data enables mechanistic microbiome research.</title>
        <authorList>
            <person name="Poyet M."/>
            <person name="Groussin M."/>
            <person name="Gibbons S.M."/>
            <person name="Avila-Pacheco J."/>
            <person name="Jiang X."/>
            <person name="Kearney S.M."/>
            <person name="Perrotta A.R."/>
            <person name="Berdy B."/>
            <person name="Zhao S."/>
            <person name="Lieberman T.D."/>
            <person name="Swanson P.K."/>
            <person name="Smith M."/>
            <person name="Roesemann S."/>
            <person name="Alexander J.E."/>
            <person name="Rich S.A."/>
            <person name="Livny J."/>
            <person name="Vlamakis H."/>
            <person name="Clish C."/>
            <person name="Bullock K."/>
            <person name="Deik A."/>
            <person name="Scott J."/>
            <person name="Pierce K.A."/>
            <person name="Xavier R.J."/>
            <person name="Alm E.J."/>
        </authorList>
    </citation>
    <scope>NUCLEOTIDE SEQUENCE</scope>
    <source>
        <strain evidence="4">BIOML-A4</strain>
    </source>
</reference>
<dbReference type="GO" id="GO:0036376">
    <property type="term" value="P:sodium ion export across plasma membrane"/>
    <property type="evidence" value="ECO:0007669"/>
    <property type="project" value="InterPro"/>
</dbReference>
<keyword evidence="1" id="KW-0472">Membrane</keyword>
<dbReference type="EMBL" id="WKLP01000054">
    <property type="protein sequence ID" value="MRY14507.1"/>
    <property type="molecule type" value="Genomic_DNA"/>
</dbReference>
<evidence type="ECO:0000259" key="3">
    <source>
        <dbReference type="PROSITE" id="PS51841"/>
    </source>
</evidence>
<dbReference type="PROSITE" id="PS51841">
    <property type="entry name" value="LTD"/>
    <property type="match status" value="1"/>
</dbReference>
<dbReference type="SUPFAM" id="SSF74853">
    <property type="entry name" value="Lamin A/C globular tail domain"/>
    <property type="match status" value="1"/>
</dbReference>
<protein>
    <submittedName>
        <fullName evidence="4">Lamin tail domain-containing protein</fullName>
    </submittedName>
</protein>
<evidence type="ECO:0000256" key="1">
    <source>
        <dbReference type="SAM" id="Phobius"/>
    </source>
</evidence>
<feature type="domain" description="LTD" evidence="3">
    <location>
        <begin position="20"/>
        <end position="141"/>
    </location>
</feature>
<dbReference type="InterPro" id="IPR036415">
    <property type="entry name" value="Lamin_tail_dom_sf"/>
</dbReference>
<name>A0A6G1ZKP0_9BACT</name>
<evidence type="ECO:0000256" key="2">
    <source>
        <dbReference type="SAM" id="SignalP"/>
    </source>
</evidence>
<sequence length="291" mass="32463">MMKKKIGILALFALLCVFGAKAQLTTSMKLNEVLVVNEDNFVDDYGKRHPWIELFNNSAGTVDLRGCYLTNDKNNPKKYMIPKGDVLTKVPPRQHILFWADNEPSRGTFHTNFTLEPDKDNYIALYDSDGTTLIDEITIPAGQKADISYGLTLDGGDTWAVLPKVTPSTNNITLDSNEKLENFQRNDSLGIGMTITAMAVVFLGLLILFLVFKQIGKWAIAASKRNAAKSGEVSTVEVSGEVYAAIATALYEFGEDTHDVENTVLTIQKVKRNYSPWSSKIYSLREEPRRK</sequence>
<dbReference type="Gene3D" id="2.60.40.1260">
    <property type="entry name" value="Lamin Tail domain"/>
    <property type="match status" value="1"/>
</dbReference>
<dbReference type="InterPro" id="IPR001322">
    <property type="entry name" value="Lamin_tail_dom"/>
</dbReference>
<feature type="chain" id="PRO_5026009014" evidence="2">
    <location>
        <begin position="23"/>
        <end position="291"/>
    </location>
</feature>
<feature type="signal peptide" evidence="2">
    <location>
        <begin position="1"/>
        <end position="22"/>
    </location>
</feature>
<dbReference type="RefSeq" id="WP_010800118.1">
    <property type="nucleotide sequence ID" value="NZ_CAJSYT010000008.1"/>
</dbReference>
<gene>
    <name evidence="4" type="ORF">GKE01_24050</name>
</gene>
<proteinExistence type="predicted"/>
<comment type="caution">
    <text evidence="4">The sequence shown here is derived from an EMBL/GenBank/DDBJ whole genome shotgun (WGS) entry which is preliminary data.</text>
</comment>
<accession>A0A6G1ZKP0</accession>
<dbReference type="AlphaFoldDB" id="A0A6G1ZKP0"/>
<dbReference type="GO" id="GO:0005886">
    <property type="term" value="C:plasma membrane"/>
    <property type="evidence" value="ECO:0007669"/>
    <property type="project" value="UniProtKB-SubCell"/>
</dbReference>
<dbReference type="Pfam" id="PF00932">
    <property type="entry name" value="LTD"/>
    <property type="match status" value="1"/>
</dbReference>
<feature type="transmembrane region" description="Helical" evidence="1">
    <location>
        <begin position="189"/>
        <end position="212"/>
    </location>
</feature>
<dbReference type="GO" id="GO:0015081">
    <property type="term" value="F:sodium ion transmembrane transporter activity"/>
    <property type="evidence" value="ECO:0007669"/>
    <property type="project" value="InterPro"/>
</dbReference>